<sequence>MKKRIFVAATCLIFSVSAWAQTSKSEFTIGLKGGYNLSKLSDVSHLSLKNKSLSGFHAGAFVELPITKGISLQPELLYSTQGSRVEATNADGSSVDKYDSRINYITLPVLVKVYLTQRLSVEAGPQFALLTQAHADGNTYKIDDVSENVNINKFKHNIKDQVENFDFDLAVGASYKLPLNLFVSARYVWGVKDIAKNSDSKSKNQLFQLSAGLRF</sequence>
<evidence type="ECO:0000259" key="2">
    <source>
        <dbReference type="Pfam" id="PF13568"/>
    </source>
</evidence>
<evidence type="ECO:0000313" key="4">
    <source>
        <dbReference type="Proteomes" id="UP001163328"/>
    </source>
</evidence>
<organism evidence="3 4">
    <name type="scientific">Flavobacterium agricola</name>
    <dbReference type="NCBI Taxonomy" id="2870839"/>
    <lineage>
        <taxon>Bacteria</taxon>
        <taxon>Pseudomonadati</taxon>
        <taxon>Bacteroidota</taxon>
        <taxon>Flavobacteriia</taxon>
        <taxon>Flavobacteriales</taxon>
        <taxon>Flavobacteriaceae</taxon>
        <taxon>Flavobacterium</taxon>
    </lineage>
</organism>
<gene>
    <name evidence="3" type="ORF">K5I29_00600</name>
</gene>
<keyword evidence="1" id="KW-0732">Signal</keyword>
<proteinExistence type="predicted"/>
<evidence type="ECO:0000256" key="1">
    <source>
        <dbReference type="SAM" id="SignalP"/>
    </source>
</evidence>
<dbReference type="Proteomes" id="UP001163328">
    <property type="component" value="Chromosome"/>
</dbReference>
<name>A0ABY6LZ20_9FLAO</name>
<protein>
    <submittedName>
        <fullName evidence="3">PorT family protein</fullName>
    </submittedName>
</protein>
<dbReference type="SUPFAM" id="SSF56925">
    <property type="entry name" value="OMPA-like"/>
    <property type="match status" value="1"/>
</dbReference>
<dbReference type="InterPro" id="IPR025665">
    <property type="entry name" value="Beta-barrel_OMP_2"/>
</dbReference>
<accession>A0ABY6LZ20</accession>
<reference evidence="3" key="1">
    <citation type="submission" date="2021-08" db="EMBL/GenBank/DDBJ databases">
        <title>Flavobacterium sp. strain CC-SYL302.</title>
        <authorList>
            <person name="Lin S.-Y."/>
            <person name="Lee T.-H."/>
            <person name="Young C.-C."/>
        </authorList>
    </citation>
    <scope>NUCLEOTIDE SEQUENCE</scope>
    <source>
        <strain evidence="3">CC-SYL302</strain>
    </source>
</reference>
<feature type="domain" description="Outer membrane protein beta-barrel" evidence="2">
    <location>
        <begin position="19"/>
        <end position="194"/>
    </location>
</feature>
<keyword evidence="4" id="KW-1185">Reference proteome</keyword>
<feature type="signal peptide" evidence="1">
    <location>
        <begin position="1"/>
        <end position="20"/>
    </location>
</feature>
<dbReference type="Pfam" id="PF13568">
    <property type="entry name" value="OMP_b-brl_2"/>
    <property type="match status" value="1"/>
</dbReference>
<evidence type="ECO:0000313" key="3">
    <source>
        <dbReference type="EMBL" id="UYW01484.1"/>
    </source>
</evidence>
<dbReference type="RefSeq" id="WP_264433956.1">
    <property type="nucleotide sequence ID" value="NZ_CP081495.1"/>
</dbReference>
<dbReference type="EMBL" id="CP081495">
    <property type="protein sequence ID" value="UYW01484.1"/>
    <property type="molecule type" value="Genomic_DNA"/>
</dbReference>
<feature type="chain" id="PRO_5046526115" evidence="1">
    <location>
        <begin position="21"/>
        <end position="215"/>
    </location>
</feature>
<dbReference type="InterPro" id="IPR011250">
    <property type="entry name" value="OMP/PagP_B-barrel"/>
</dbReference>